<evidence type="ECO:0000256" key="1">
    <source>
        <dbReference type="SAM" id="MobiDB-lite"/>
    </source>
</evidence>
<feature type="region of interest" description="Disordered" evidence="1">
    <location>
        <begin position="85"/>
        <end position="113"/>
    </location>
</feature>
<organism evidence="3 4">
    <name type="scientific">Maricaulis salignorans</name>
    <dbReference type="NCBI Taxonomy" id="144026"/>
    <lineage>
        <taxon>Bacteria</taxon>
        <taxon>Pseudomonadati</taxon>
        <taxon>Pseudomonadota</taxon>
        <taxon>Alphaproteobacteria</taxon>
        <taxon>Maricaulales</taxon>
        <taxon>Maricaulaceae</taxon>
        <taxon>Maricaulis</taxon>
    </lineage>
</organism>
<keyword evidence="4" id="KW-1185">Reference proteome</keyword>
<keyword evidence="2" id="KW-0812">Transmembrane</keyword>
<feature type="transmembrane region" description="Helical" evidence="2">
    <location>
        <begin position="7"/>
        <end position="27"/>
    </location>
</feature>
<dbReference type="EMBL" id="FNHG01000017">
    <property type="protein sequence ID" value="SDM64995.1"/>
    <property type="molecule type" value="Genomic_DNA"/>
</dbReference>
<dbReference type="AlphaFoldDB" id="A0A1G9UZB8"/>
<dbReference type="STRING" id="144026.SAMN04488568_11712"/>
<name>A0A1G9UZB8_9PROT</name>
<reference evidence="3 4" key="1">
    <citation type="submission" date="2016-10" db="EMBL/GenBank/DDBJ databases">
        <authorList>
            <person name="de Groot N.N."/>
        </authorList>
    </citation>
    <scope>NUCLEOTIDE SEQUENCE [LARGE SCALE GENOMIC DNA]</scope>
    <source>
        <strain evidence="3 4">DSM 16077</strain>
    </source>
</reference>
<evidence type="ECO:0000313" key="3">
    <source>
        <dbReference type="EMBL" id="SDM64995.1"/>
    </source>
</evidence>
<feature type="compositionally biased region" description="Basic and acidic residues" evidence="1">
    <location>
        <begin position="90"/>
        <end position="104"/>
    </location>
</feature>
<sequence length="113" mass="12051">MKVVRQAFALLVAAPLFVFLSWFFGIFMHPQGAVGAGFALVLILGSAIMALLTYRWLARPGPKLYFRNRGVDGVDSGVGIGMMGLGQHDSAGRRRDDHASDHFGDLGSGGDGD</sequence>
<feature type="transmembrane region" description="Helical" evidence="2">
    <location>
        <begin position="33"/>
        <end position="57"/>
    </location>
</feature>
<evidence type="ECO:0000313" key="4">
    <source>
        <dbReference type="Proteomes" id="UP000199759"/>
    </source>
</evidence>
<keyword evidence="2" id="KW-0472">Membrane</keyword>
<proteinExistence type="predicted"/>
<keyword evidence="2" id="KW-1133">Transmembrane helix</keyword>
<gene>
    <name evidence="3" type="ORF">SAMN04488568_11712</name>
</gene>
<protein>
    <submittedName>
        <fullName evidence="3">Uncharacterized protein</fullName>
    </submittedName>
</protein>
<dbReference type="OrthoDB" id="9893858at2"/>
<accession>A0A1G9UZB8</accession>
<evidence type="ECO:0000256" key="2">
    <source>
        <dbReference type="SAM" id="Phobius"/>
    </source>
</evidence>
<dbReference type="Proteomes" id="UP000199759">
    <property type="component" value="Unassembled WGS sequence"/>
</dbReference>
<dbReference type="RefSeq" id="WP_091771137.1">
    <property type="nucleotide sequence ID" value="NZ_FNHG01000017.1"/>
</dbReference>